<accession>A0AAJ1EYB6</accession>
<protein>
    <submittedName>
        <fullName evidence="1">DUF4178 domain-containing protein</fullName>
    </submittedName>
</protein>
<dbReference type="AlphaFoldDB" id="A0AAJ1EYB6"/>
<evidence type="ECO:0000313" key="1">
    <source>
        <dbReference type="EMBL" id="MCH4294934.1"/>
    </source>
</evidence>
<sequence length="215" mass="24541">MSFLKGLFGDKPPKARVIRHPRELMRGDIISLDNDFGLPAQLRGQSLEVIAINTYEFERSQEIEWQLKGAGGDTLFMTLVDDDEPQVHFSLKISRPEVETLFGLDAFGEIFEEDSQASLTVQTVPQRLEQWLGNQYHEVSFALFGYFHREDYRGLKPPQDANGATGEPFERYELEDDSEQFSLEVEVFEGGETDVLVGLTKPLSLIREYWPGNHP</sequence>
<reference evidence="1 2" key="1">
    <citation type="submission" date="2022-02" db="EMBL/GenBank/DDBJ databases">
        <title>The genome sequence of Shewanella sp. 3B26.</title>
        <authorList>
            <person name="Du J."/>
        </authorList>
    </citation>
    <scope>NUCLEOTIDE SEQUENCE [LARGE SCALE GENOMIC DNA]</scope>
    <source>
        <strain evidence="1 2">3B26</strain>
    </source>
</reference>
<evidence type="ECO:0000313" key="2">
    <source>
        <dbReference type="Proteomes" id="UP001297581"/>
    </source>
</evidence>
<keyword evidence="2" id="KW-1185">Reference proteome</keyword>
<name>A0AAJ1EYB6_9GAMM</name>
<organism evidence="1 2">
    <name type="scientific">Shewanella zhuhaiensis</name>
    <dbReference type="NCBI Taxonomy" id="2919576"/>
    <lineage>
        <taxon>Bacteria</taxon>
        <taxon>Pseudomonadati</taxon>
        <taxon>Pseudomonadota</taxon>
        <taxon>Gammaproteobacteria</taxon>
        <taxon>Alteromonadales</taxon>
        <taxon>Shewanellaceae</taxon>
        <taxon>Shewanella</taxon>
    </lineage>
</organism>
<comment type="caution">
    <text evidence="1">The sequence shown here is derived from an EMBL/GenBank/DDBJ whole genome shotgun (WGS) entry which is preliminary data.</text>
</comment>
<gene>
    <name evidence="1" type="ORF">MJ923_11525</name>
</gene>
<dbReference type="Proteomes" id="UP001297581">
    <property type="component" value="Unassembled WGS sequence"/>
</dbReference>
<proteinExistence type="predicted"/>
<dbReference type="EMBL" id="JAKUDL010000003">
    <property type="protein sequence ID" value="MCH4294934.1"/>
    <property type="molecule type" value="Genomic_DNA"/>
</dbReference>
<dbReference type="RefSeq" id="WP_240591209.1">
    <property type="nucleotide sequence ID" value="NZ_JAKUDL010000003.1"/>
</dbReference>